<dbReference type="AlphaFoldDB" id="A0A519BG91"/>
<proteinExistence type="predicted"/>
<protein>
    <submittedName>
        <fullName evidence="1">Uncharacterized protein</fullName>
    </submittedName>
</protein>
<evidence type="ECO:0000313" key="1">
    <source>
        <dbReference type="EMBL" id="RZD16288.1"/>
    </source>
</evidence>
<gene>
    <name evidence="1" type="ORF">EVJ46_04445</name>
</gene>
<reference evidence="1 2" key="1">
    <citation type="journal article" date="2019" name="ISME J.">
        <title>Insights into ecological role of a new deltaproteobacterial order Candidatus Acidulodesulfobacterales by metagenomics and metatranscriptomics.</title>
        <authorList>
            <person name="Tan S."/>
            <person name="Liu J."/>
            <person name="Fang Y."/>
            <person name="Hedlund B.P."/>
            <person name="Lian Z.H."/>
            <person name="Huang L.Y."/>
            <person name="Li J.T."/>
            <person name="Huang L.N."/>
            <person name="Li W.J."/>
            <person name="Jiang H.C."/>
            <person name="Dong H.L."/>
            <person name="Shu W.S."/>
        </authorList>
    </citation>
    <scope>NUCLEOTIDE SEQUENCE [LARGE SCALE GENOMIC DNA]</scope>
    <source>
        <strain evidence="1">AP2</strain>
    </source>
</reference>
<name>A0A519BG91_ACIG2</name>
<dbReference type="SUPFAM" id="SSF75169">
    <property type="entry name" value="DsrEFH-like"/>
    <property type="match status" value="1"/>
</dbReference>
<accession>A0A519BG91</accession>
<dbReference type="EMBL" id="SGBC01000002">
    <property type="protein sequence ID" value="RZD16288.1"/>
    <property type="molecule type" value="Genomic_DNA"/>
</dbReference>
<dbReference type="Proteomes" id="UP000316562">
    <property type="component" value="Unassembled WGS sequence"/>
</dbReference>
<dbReference type="InterPro" id="IPR027396">
    <property type="entry name" value="DsrEFH-like"/>
</dbReference>
<organism evidence="1 2">
    <name type="scientific">Acididesulfobacter guangdongensis</name>
    <dbReference type="NCBI Taxonomy" id="2597225"/>
    <lineage>
        <taxon>Bacteria</taxon>
        <taxon>Deltaproteobacteria</taxon>
        <taxon>Candidatus Acidulodesulfobacterales</taxon>
        <taxon>Candidatus Acididesulfobacter</taxon>
    </lineage>
</organism>
<sequence length="116" mass="12580">MAKAKALIIILSGSDNPVKVKLGLNVAWRTKNSGAFEDVKLIFFGPGEEFIAKTEDKEIIEAYEQVLSNNIIPQACVAVADGYGVSKILIDKKVELVHAGQAIAQIMSEGYQPLTF</sequence>
<dbReference type="Gene3D" id="3.40.1260.10">
    <property type="entry name" value="DsrEFH-like"/>
    <property type="match status" value="1"/>
</dbReference>
<evidence type="ECO:0000313" key="2">
    <source>
        <dbReference type="Proteomes" id="UP000316562"/>
    </source>
</evidence>
<comment type="caution">
    <text evidence="1">The sequence shown here is derived from an EMBL/GenBank/DDBJ whole genome shotgun (WGS) entry which is preliminary data.</text>
</comment>